<keyword evidence="4" id="KW-0732">Signal</keyword>
<dbReference type="GO" id="GO:1904680">
    <property type="term" value="F:peptide transmembrane transporter activity"/>
    <property type="evidence" value="ECO:0007669"/>
    <property type="project" value="TreeGrafter"/>
</dbReference>
<feature type="domain" description="Solute-binding protein family 5" evidence="5">
    <location>
        <begin position="41"/>
        <end position="196"/>
    </location>
</feature>
<dbReference type="FunFam" id="3.90.76.10:FF:000001">
    <property type="entry name" value="Oligopeptide ABC transporter substrate-binding protein"/>
    <property type="match status" value="1"/>
</dbReference>
<dbReference type="Proteomes" id="UP000243494">
    <property type="component" value="Unassembled WGS sequence"/>
</dbReference>
<comment type="subcellular location">
    <subcellularLocation>
        <location evidence="1">Cell envelope</location>
    </subcellularLocation>
</comment>
<dbReference type="InterPro" id="IPR000914">
    <property type="entry name" value="SBP_5_dom"/>
</dbReference>
<comment type="caution">
    <text evidence="6">The sequence shown here is derived from an EMBL/GenBank/DDBJ whole genome shotgun (WGS) entry which is preliminary data.</text>
</comment>
<evidence type="ECO:0000259" key="5">
    <source>
        <dbReference type="Pfam" id="PF00496"/>
    </source>
</evidence>
<organism evidence="6 7">
    <name type="scientific">Romboutsia maritimum</name>
    <dbReference type="NCBI Taxonomy" id="2020948"/>
    <lineage>
        <taxon>Bacteria</taxon>
        <taxon>Bacillati</taxon>
        <taxon>Bacillota</taxon>
        <taxon>Clostridia</taxon>
        <taxon>Peptostreptococcales</taxon>
        <taxon>Peptostreptococcaceae</taxon>
        <taxon>Romboutsia</taxon>
    </lineage>
</organism>
<reference evidence="6 7" key="1">
    <citation type="journal article" date="2017" name="Genome Announc.">
        <title>Draft Genome Sequence of Romboutsia maritimum sp. nov. Strain CCRI-22766(T), Isolated from Coastal Estuarine Mud.</title>
        <authorList>
            <person name="Maheux A.F."/>
            <person name="Boudreau D.K."/>
            <person name="Berube E."/>
            <person name="Boissinot M."/>
            <person name="Raymond F."/>
            <person name="Brodeur S."/>
            <person name="Corbeil J."/>
            <person name="Brightwell G."/>
            <person name="Broda D."/>
            <person name="Omar R.F."/>
            <person name="Bergeron M.G."/>
        </authorList>
    </citation>
    <scope>NUCLEOTIDE SEQUENCE [LARGE SCALE GENOMIC DNA]</scope>
    <source>
        <strain evidence="6 7">CCRI-22766</strain>
    </source>
</reference>
<proteinExistence type="inferred from homology"/>
<dbReference type="PANTHER" id="PTHR30290">
    <property type="entry name" value="PERIPLASMIC BINDING COMPONENT OF ABC TRANSPORTER"/>
    <property type="match status" value="1"/>
</dbReference>
<sequence>MDGGEVMKFKKRVSFLTAVALIGSSLLTGCSSSGGGSATPEEVLANQNARVAIAAAVDKQALCDVILNTGATVSNYFTPKNLALDNGKDYTEATKDFGFKYDEDAAKEAWDKAKKEVGFDNVTLELLTYDHDSGKRCAEFLQGELQDALEGLTVEVKSLPFKQKLVEETAGNFDLSYAGWGADFPDPLTYLQTMEPGNQFAKQVGYNNDKFNKLVSEAKASKAATEAYKKYSEAEKIMLDDCYLAPLYQKGRTYLEKPYVSGITNFTWGADYSYINADVNKPEKVLNLAIESDIPTLDISKCTDVVSFTVMDNTMEGLTRVDDKGKVLPGVAESWNVSEDGLTWTFKLRKDSKWSNGEPVTAKDFEYSWKRTLDPTTASEYGYIMSDIVGSSTKEIEAKGVDGVAVKAVDDNTLEVKLNRPVSYFPELMSFQVFFPQNQKFVEQQDKKYGTSKDAQLYNGPFTLTDWKMEDKYVMTKNPNYWNADKIKLNTINTKIVKETGAQVNLYEDGQIDRVLLDSDYVDKYKDSKEIHDYIMASTFLLQLNGGKAKTK</sequence>
<dbReference type="FunFam" id="3.10.105.10:FF:000001">
    <property type="entry name" value="Oligopeptide ABC transporter, oligopeptide-binding protein"/>
    <property type="match status" value="1"/>
</dbReference>
<dbReference type="PANTHER" id="PTHR30290:SF10">
    <property type="entry name" value="PERIPLASMIC OLIGOPEPTIDE-BINDING PROTEIN-RELATED"/>
    <property type="match status" value="1"/>
</dbReference>
<dbReference type="AlphaFoldDB" id="A0A371IRH2"/>
<dbReference type="Gene3D" id="3.10.105.10">
    <property type="entry name" value="Dipeptide-binding Protein, Domain 3"/>
    <property type="match status" value="2"/>
</dbReference>
<keyword evidence="7" id="KW-1185">Reference proteome</keyword>
<protein>
    <recommendedName>
        <fullName evidence="5">Solute-binding protein family 5 domain-containing protein</fullName>
    </recommendedName>
</protein>
<evidence type="ECO:0000313" key="7">
    <source>
        <dbReference type="Proteomes" id="UP000243494"/>
    </source>
</evidence>
<dbReference type="GO" id="GO:0030288">
    <property type="term" value="C:outer membrane-bounded periplasmic space"/>
    <property type="evidence" value="ECO:0007669"/>
    <property type="project" value="UniProtKB-ARBA"/>
</dbReference>
<name>A0A371IRH2_9FIRM</name>
<gene>
    <name evidence="6" type="ORF">CHF27_009970</name>
</gene>
<accession>A0A371IRH2</accession>
<dbReference type="CDD" id="cd08504">
    <property type="entry name" value="PBP2_OppA"/>
    <property type="match status" value="1"/>
</dbReference>
<dbReference type="Gene3D" id="3.90.76.10">
    <property type="entry name" value="Dipeptide-binding Protein, Domain 1"/>
    <property type="match status" value="1"/>
</dbReference>
<comment type="similarity">
    <text evidence="2">Belongs to the bacterial solute-binding protein 5 family.</text>
</comment>
<dbReference type="EMBL" id="NOJZ02000019">
    <property type="protein sequence ID" value="RDY23079.1"/>
    <property type="molecule type" value="Genomic_DNA"/>
</dbReference>
<evidence type="ECO:0000256" key="2">
    <source>
        <dbReference type="ARBA" id="ARBA00005695"/>
    </source>
</evidence>
<evidence type="ECO:0000313" key="6">
    <source>
        <dbReference type="EMBL" id="RDY23079.1"/>
    </source>
</evidence>
<keyword evidence="3" id="KW-0813">Transport</keyword>
<evidence type="ECO:0000256" key="3">
    <source>
        <dbReference type="ARBA" id="ARBA00022448"/>
    </source>
</evidence>
<evidence type="ECO:0000256" key="4">
    <source>
        <dbReference type="ARBA" id="ARBA00022729"/>
    </source>
</evidence>
<dbReference type="GO" id="GO:0015833">
    <property type="term" value="P:peptide transport"/>
    <property type="evidence" value="ECO:0007669"/>
    <property type="project" value="TreeGrafter"/>
</dbReference>
<feature type="domain" description="Solute-binding protein family 5" evidence="5">
    <location>
        <begin position="327"/>
        <end position="547"/>
    </location>
</feature>
<dbReference type="Gene3D" id="3.40.190.10">
    <property type="entry name" value="Periplasmic binding protein-like II"/>
    <property type="match status" value="2"/>
</dbReference>
<dbReference type="Pfam" id="PF00496">
    <property type="entry name" value="SBP_bac_5"/>
    <property type="match status" value="2"/>
</dbReference>
<evidence type="ECO:0000256" key="1">
    <source>
        <dbReference type="ARBA" id="ARBA00004196"/>
    </source>
</evidence>
<dbReference type="InterPro" id="IPR039424">
    <property type="entry name" value="SBP_5"/>
</dbReference>
<dbReference type="SUPFAM" id="SSF53850">
    <property type="entry name" value="Periplasmic binding protein-like II"/>
    <property type="match status" value="2"/>
</dbReference>